<feature type="transmembrane region" description="Helical" evidence="9">
    <location>
        <begin position="1044"/>
        <end position="1066"/>
    </location>
</feature>
<dbReference type="GO" id="GO:0022857">
    <property type="term" value="F:transmembrane transporter activity"/>
    <property type="evidence" value="ECO:0007669"/>
    <property type="project" value="InterPro"/>
</dbReference>
<feature type="transmembrane region" description="Helical" evidence="9">
    <location>
        <begin position="749"/>
        <end position="768"/>
    </location>
</feature>
<evidence type="ECO:0000256" key="4">
    <source>
        <dbReference type="ARBA" id="ARBA00022597"/>
    </source>
</evidence>
<dbReference type="PANTHER" id="PTHR48021">
    <property type="match status" value="1"/>
</dbReference>
<accession>A0A9P0BJN5</accession>
<dbReference type="AlphaFoldDB" id="A0A9P0BJN5"/>
<dbReference type="InterPro" id="IPR036259">
    <property type="entry name" value="MFS_trans_sf"/>
</dbReference>
<keyword evidence="3" id="KW-1003">Cell membrane</keyword>
<feature type="domain" description="Major facilitator superfamily (MFS) profile" evidence="10">
    <location>
        <begin position="702"/>
        <end position="1122"/>
    </location>
</feature>
<organism evidence="11 12">
    <name type="scientific">Brassicogethes aeneus</name>
    <name type="common">Rape pollen beetle</name>
    <name type="synonym">Meligethes aeneus</name>
    <dbReference type="NCBI Taxonomy" id="1431903"/>
    <lineage>
        <taxon>Eukaryota</taxon>
        <taxon>Metazoa</taxon>
        <taxon>Ecdysozoa</taxon>
        <taxon>Arthropoda</taxon>
        <taxon>Hexapoda</taxon>
        <taxon>Insecta</taxon>
        <taxon>Pterygota</taxon>
        <taxon>Neoptera</taxon>
        <taxon>Endopterygota</taxon>
        <taxon>Coleoptera</taxon>
        <taxon>Polyphaga</taxon>
        <taxon>Cucujiformia</taxon>
        <taxon>Nitidulidae</taxon>
        <taxon>Meligethinae</taxon>
        <taxon>Brassicogethes</taxon>
    </lineage>
</organism>
<evidence type="ECO:0000256" key="1">
    <source>
        <dbReference type="ARBA" id="ARBA00004651"/>
    </source>
</evidence>
<feature type="transmembrane region" description="Helical" evidence="9">
    <location>
        <begin position="946"/>
        <end position="968"/>
    </location>
</feature>
<feature type="transmembrane region" description="Helical" evidence="9">
    <location>
        <begin position="777"/>
        <end position="795"/>
    </location>
</feature>
<evidence type="ECO:0000256" key="7">
    <source>
        <dbReference type="ARBA" id="ARBA00023136"/>
    </source>
</evidence>
<comment type="subcellular location">
    <subcellularLocation>
        <location evidence="1">Cell membrane</location>
        <topology evidence="1">Multi-pass membrane protein</topology>
    </subcellularLocation>
</comment>
<evidence type="ECO:0000256" key="6">
    <source>
        <dbReference type="ARBA" id="ARBA00022989"/>
    </source>
</evidence>
<evidence type="ECO:0000256" key="9">
    <source>
        <dbReference type="SAM" id="Phobius"/>
    </source>
</evidence>
<evidence type="ECO:0000256" key="8">
    <source>
        <dbReference type="ARBA" id="ARBA00023180"/>
    </source>
</evidence>
<evidence type="ECO:0000256" key="3">
    <source>
        <dbReference type="ARBA" id="ARBA00022475"/>
    </source>
</evidence>
<reference evidence="11" key="1">
    <citation type="submission" date="2021-12" db="EMBL/GenBank/DDBJ databases">
        <authorList>
            <person name="King R."/>
        </authorList>
    </citation>
    <scope>NUCLEOTIDE SEQUENCE</scope>
</reference>
<evidence type="ECO:0000313" key="11">
    <source>
        <dbReference type="EMBL" id="CAH0564532.1"/>
    </source>
</evidence>
<dbReference type="PROSITE" id="PS50850">
    <property type="entry name" value="MFS"/>
    <property type="match status" value="1"/>
</dbReference>
<dbReference type="GO" id="GO:0005886">
    <property type="term" value="C:plasma membrane"/>
    <property type="evidence" value="ECO:0007669"/>
    <property type="project" value="UniProtKB-SubCell"/>
</dbReference>
<feature type="transmembrane region" description="Helical" evidence="9">
    <location>
        <begin position="1010"/>
        <end position="1032"/>
    </location>
</feature>
<dbReference type="Proteomes" id="UP001154078">
    <property type="component" value="Chromosome 9"/>
</dbReference>
<dbReference type="InterPro" id="IPR005828">
    <property type="entry name" value="MFS_sugar_transport-like"/>
</dbReference>
<name>A0A9P0BJN5_BRAAE</name>
<dbReference type="SUPFAM" id="SSF103473">
    <property type="entry name" value="MFS general substrate transporter"/>
    <property type="match status" value="1"/>
</dbReference>
<keyword evidence="4" id="KW-0762">Sugar transport</keyword>
<feature type="transmembrane region" description="Helical" evidence="9">
    <location>
        <begin position="1086"/>
        <end position="1108"/>
    </location>
</feature>
<sequence>MSREAEKKVPEQLSGKQLSIFGNLVDVSNVVDFIKLNPHKAIMSCEPMRLRTIVSVIKKYATEAGVDLKSYFPESLLVYFNYDLNGDAHYLLELLSEMWQERQNYRLKLWNKVFTIPEIIVVLTAKEHNFMEEFDEDHRHTMSEFVHEVIENIVILDEFLAQRIYNESSSKTPDKWIDHQITFLDNQISISDLVKLIRTNPDKKVIDYNGKRIRLRIIAQLIEKYALEGEISKEDLNKYLPETALQYLSYDKNGDCEYVLGLLKEMAHEDDGYTLVIDGKQFSIKDIQWIIWSKDPNDTVQINEHFFKMDVFLRLVMEAIQLIDGNKTNTLHNAYKNISPENWMNQKVSMFGNQISISNLMDIITKNPNKKVLKCKPIRKRIIVRLIKKYASVVGVSDEDLNNYLDSDVSGSITDNLTYDTDGDCNYVLKLLEDMSRDKHTYTFVLGGQKFSIPQLLDVLSRNDDIIEINGRQIKMEFFLKSIIKVIKSIDDNQVEKLYIETKKIEQAKWVEKEISCKGKTIRIADLIDLLEKNSDKKVIQFNNQSIRHRVIAKLITRYALEAGIPKTEFIHYLPECVMKWLIYDLSGVMKMLREMTYDNHRYIFNVDDQQFSIKDLQYTMWIYDGDYVEINGKAVKKDDILKKIMHCIKEIDDSQVEKLYSEETTHTEPQEDKMDTKLIEENQVNKPVVQDRKPIQEVSPNSLKINLISLLAGASFSWTSPMLPKLTNVKGPEENPLGRPATTFECSWITSFNALAAAFGPFISAYLSEKCGRKKALLLFAAPLIASNFIFAFANQVYMFYIGRILMGIGTGGVFSLVPNFVGEISEDKNRGSMGCYFGVSIAIGTLFPYLLGPFVSIATYSSISSLPIFLFIFFFGLFVPETPYYLISIGNDKLAEESLMKFRNKCASDVQKELLYIKKSVEDSNANKCNLKDLIVVTGLRKGFIIGCMLMVFQQFCGIAAVLGYMEDIFQATGSSISAEYSAIIIGSVQILTNLVTSSLIDRLGRKYLLGLSALGCSLSLSALGVYFFLKTSDFAVSSVFWLPILSLIVFMVCYNLGFGPIPWTVMAEIFPSNAKSLATSLEWQGLFVVLLFVVFLDLFLFCSSCQRRKVEVYKKYNAY</sequence>
<evidence type="ECO:0000256" key="5">
    <source>
        <dbReference type="ARBA" id="ARBA00022692"/>
    </source>
</evidence>
<dbReference type="InterPro" id="IPR003663">
    <property type="entry name" value="Sugar/inositol_transpt"/>
</dbReference>
<keyword evidence="7 9" id="KW-0472">Membrane</keyword>
<dbReference type="Pfam" id="PF00083">
    <property type="entry name" value="Sugar_tr"/>
    <property type="match status" value="1"/>
</dbReference>
<dbReference type="InterPro" id="IPR050549">
    <property type="entry name" value="MFS_Trehalose_Transporter"/>
</dbReference>
<keyword evidence="5 9" id="KW-0812">Transmembrane</keyword>
<dbReference type="FunFam" id="1.20.1250.20:FF:000218">
    <property type="entry name" value="facilitated trehalose transporter Tret1"/>
    <property type="match status" value="1"/>
</dbReference>
<evidence type="ECO:0000256" key="2">
    <source>
        <dbReference type="ARBA" id="ARBA00022448"/>
    </source>
</evidence>
<dbReference type="PROSITE" id="PS00217">
    <property type="entry name" value="SUGAR_TRANSPORT_2"/>
    <property type="match status" value="1"/>
</dbReference>
<dbReference type="InterPro" id="IPR005829">
    <property type="entry name" value="Sugar_transporter_CS"/>
</dbReference>
<feature type="transmembrane region" description="Helical" evidence="9">
    <location>
        <begin position="859"/>
        <end position="881"/>
    </location>
</feature>
<proteinExistence type="predicted"/>
<keyword evidence="2" id="KW-0813">Transport</keyword>
<dbReference type="PANTHER" id="PTHR48021:SF47">
    <property type="entry name" value="GH17672P"/>
    <property type="match status" value="1"/>
</dbReference>
<evidence type="ECO:0000259" key="10">
    <source>
        <dbReference type="PROSITE" id="PS50850"/>
    </source>
</evidence>
<keyword evidence="8" id="KW-0325">Glycoprotein</keyword>
<dbReference type="InterPro" id="IPR020846">
    <property type="entry name" value="MFS_dom"/>
</dbReference>
<protein>
    <recommendedName>
        <fullName evidence="10">Major facilitator superfamily (MFS) profile domain-containing protein</fullName>
    </recommendedName>
</protein>
<feature type="transmembrane region" description="Helical" evidence="9">
    <location>
        <begin position="801"/>
        <end position="823"/>
    </location>
</feature>
<keyword evidence="12" id="KW-1185">Reference proteome</keyword>
<dbReference type="OrthoDB" id="4142200at2759"/>
<evidence type="ECO:0000313" key="12">
    <source>
        <dbReference type="Proteomes" id="UP001154078"/>
    </source>
</evidence>
<dbReference type="Gene3D" id="1.20.1250.20">
    <property type="entry name" value="MFS general substrate transporter like domains"/>
    <property type="match status" value="1"/>
</dbReference>
<feature type="transmembrane region" description="Helical" evidence="9">
    <location>
        <begin position="835"/>
        <end position="853"/>
    </location>
</feature>
<dbReference type="EMBL" id="OV121140">
    <property type="protein sequence ID" value="CAH0564532.1"/>
    <property type="molecule type" value="Genomic_DNA"/>
</dbReference>
<keyword evidence="6 9" id="KW-1133">Transmembrane helix</keyword>
<gene>
    <name evidence="11" type="ORF">MELIAE_LOCUS13067</name>
</gene>
<dbReference type="PRINTS" id="PR00171">
    <property type="entry name" value="SUGRTRNSPORT"/>
</dbReference>